<dbReference type="EMBL" id="BQNB010011223">
    <property type="protein sequence ID" value="GJS87764.1"/>
    <property type="molecule type" value="Genomic_DNA"/>
</dbReference>
<gene>
    <name evidence="3" type="ORF">Tco_0770400</name>
</gene>
<dbReference type="Gene3D" id="3.60.10.10">
    <property type="entry name" value="Endonuclease/exonuclease/phosphatase"/>
    <property type="match status" value="1"/>
</dbReference>
<dbReference type="SUPFAM" id="SSF56219">
    <property type="entry name" value="DNase I-like"/>
    <property type="match status" value="1"/>
</dbReference>
<reference evidence="3" key="1">
    <citation type="journal article" date="2022" name="Int. J. Mol. Sci.">
        <title>Draft Genome of Tanacetum Coccineum: Genomic Comparison of Closely Related Tanacetum-Family Plants.</title>
        <authorList>
            <person name="Yamashiro T."/>
            <person name="Shiraishi A."/>
            <person name="Nakayama K."/>
            <person name="Satake H."/>
        </authorList>
    </citation>
    <scope>NUCLEOTIDE SEQUENCE</scope>
</reference>
<organism evidence="3 4">
    <name type="scientific">Tanacetum coccineum</name>
    <dbReference type="NCBI Taxonomy" id="301880"/>
    <lineage>
        <taxon>Eukaryota</taxon>
        <taxon>Viridiplantae</taxon>
        <taxon>Streptophyta</taxon>
        <taxon>Embryophyta</taxon>
        <taxon>Tracheophyta</taxon>
        <taxon>Spermatophyta</taxon>
        <taxon>Magnoliopsida</taxon>
        <taxon>eudicotyledons</taxon>
        <taxon>Gunneridae</taxon>
        <taxon>Pentapetalae</taxon>
        <taxon>asterids</taxon>
        <taxon>campanulids</taxon>
        <taxon>Asterales</taxon>
        <taxon>Asteraceae</taxon>
        <taxon>Asteroideae</taxon>
        <taxon>Anthemideae</taxon>
        <taxon>Anthemidinae</taxon>
        <taxon>Tanacetum</taxon>
    </lineage>
</organism>
<dbReference type="Pfam" id="PF00078">
    <property type="entry name" value="RVT_1"/>
    <property type="match status" value="1"/>
</dbReference>
<dbReference type="Proteomes" id="UP001151760">
    <property type="component" value="Unassembled WGS sequence"/>
</dbReference>
<evidence type="ECO:0000313" key="3">
    <source>
        <dbReference type="EMBL" id="GJS87764.1"/>
    </source>
</evidence>
<proteinExistence type="predicted"/>
<dbReference type="InterPro" id="IPR000477">
    <property type="entry name" value="RT_dom"/>
</dbReference>
<protein>
    <submittedName>
        <fullName evidence="3">RNA-directed DNA polymerase, eukaryota, reverse transcriptase zinc-binding domain protein</fullName>
    </submittedName>
</protein>
<comment type="caution">
    <text evidence="3">The sequence shown here is derived from an EMBL/GenBank/DDBJ whole genome shotgun (WGS) entry which is preliminary data.</text>
</comment>
<dbReference type="InterPro" id="IPR043502">
    <property type="entry name" value="DNA/RNA_pol_sf"/>
</dbReference>
<sequence length="1072" mass="121564">MPKQTLTLILKTLRIITSSVVHANHKSSNDNSFRVKTRAVTLNDHDLISVDDTSKVLLVKLKDLGSACNMYVICKNEGFADLKIHHVGGAWIWIQFPTSGACAAFRSNGTMISISSLIRTVSPSFKVDERLIWIDISGLPLCAWGTNAFKKVAGLFGKFLFFKDEQTAAMCTGRVCISTKSLLPISKKVKVEVHGEIFETQVHEIGTWNINIVDESDISSNNDENDIEKVADTFDDNSVNDLDDAFMNLNNDKEGEENNVESPKANVKDSQPAKEDNVSDLSCPPGFEHLKRGYSRTCSTSFARHRNKDIKGVQESKMTRLEMFRLKSMWGNYSFNYACSLARGRSGGLISMWDPNNFVKEDIWCDDAFIIVKGQWKNTVGDCFMVNIYGPHNPLAKIELWNRIRDFMHTNRGKYILFGDMNEVRNAQERVGSMFSRNEAEVFNNFINDSNLSDLPLGGHSFTWMNKQGTKLSKLDRFLIFEEVINLLPDIRITALDRLWSDHIPILLHCCKRDFGPIPFKIYHSWFNREGFDEVIKTELAHLAHNNGSSSLLYHEKLKALKPKIKLWHSNTRSKEGSQKHEALNSLKILDDKIEAGSASNDDRDLRINLLQEVDKLDNLKAMDTIQKSRIKWDIEGDKNSKFFHSLINQKRRGLGSKPVSNHLGHGPSSEFNVRQGLRQGDPLSPFLFIIIMEGLHVALSDSIRNGLIRGINFGTSDINLSHLFFADDVVITTEWSMHDMENIIRIFQIFYLASGLKINIHKSNIYSIGVSSEEIHLIAANTSYSSGSFPFNYLGLPIGSNMSLTANWKSLVDKFHLKLSSWKANLLSFGGRLTLIKAVLGSLGIYYFSLFKAPKVVLKSLEKSRASFFWGSSQGYKKLAWIKWTNILASYNKGGLAIEPCMEAKAVLNAMGAISTVFGLGLSVLPITCIRVLSSPWIPFIFKYDLRCQIDDHILPSLDSKTTWDKTLPRKVNIFMWRLKIDRLPRRLNLSSRGIEIPEISCPSCNGNVESNHHIFFGCEFAKEVWKNIRRWCEDSFPLFDSNSHWIDWLDSWPVSGEKKHRLLVIIAAFL</sequence>
<dbReference type="PANTHER" id="PTHR33116">
    <property type="entry name" value="REVERSE TRANSCRIPTASE ZINC-BINDING DOMAIN-CONTAINING PROTEIN-RELATED-RELATED"/>
    <property type="match status" value="1"/>
</dbReference>
<evidence type="ECO:0000259" key="2">
    <source>
        <dbReference type="PROSITE" id="PS50878"/>
    </source>
</evidence>
<accession>A0ABQ4ZC50</accession>
<dbReference type="InterPro" id="IPR026960">
    <property type="entry name" value="RVT-Znf"/>
</dbReference>
<dbReference type="GO" id="GO:0003964">
    <property type="term" value="F:RNA-directed DNA polymerase activity"/>
    <property type="evidence" value="ECO:0007669"/>
    <property type="project" value="UniProtKB-KW"/>
</dbReference>
<keyword evidence="3" id="KW-0695">RNA-directed DNA polymerase</keyword>
<keyword evidence="3" id="KW-0548">Nucleotidyltransferase</keyword>
<evidence type="ECO:0000313" key="4">
    <source>
        <dbReference type="Proteomes" id="UP001151760"/>
    </source>
</evidence>
<name>A0ABQ4ZC50_9ASTR</name>
<dbReference type="PANTHER" id="PTHR33116:SF77">
    <property type="entry name" value="RNA-DIRECTED DNA POLYMERASE"/>
    <property type="match status" value="1"/>
</dbReference>
<keyword evidence="3" id="KW-0808">Transferase</keyword>
<dbReference type="SUPFAM" id="SSF56672">
    <property type="entry name" value="DNA/RNA polymerases"/>
    <property type="match status" value="1"/>
</dbReference>
<reference evidence="3" key="2">
    <citation type="submission" date="2022-01" db="EMBL/GenBank/DDBJ databases">
        <authorList>
            <person name="Yamashiro T."/>
            <person name="Shiraishi A."/>
            <person name="Satake H."/>
            <person name="Nakayama K."/>
        </authorList>
    </citation>
    <scope>NUCLEOTIDE SEQUENCE</scope>
</reference>
<dbReference type="InterPro" id="IPR036691">
    <property type="entry name" value="Endo/exonu/phosph_ase_sf"/>
</dbReference>
<feature type="region of interest" description="Disordered" evidence="1">
    <location>
        <begin position="245"/>
        <end position="279"/>
    </location>
</feature>
<feature type="domain" description="Reverse transcriptase" evidence="2">
    <location>
        <begin position="542"/>
        <end position="799"/>
    </location>
</feature>
<keyword evidence="4" id="KW-1185">Reference proteome</keyword>
<dbReference type="Pfam" id="PF13966">
    <property type="entry name" value="zf-RVT"/>
    <property type="match status" value="1"/>
</dbReference>
<dbReference type="PROSITE" id="PS50878">
    <property type="entry name" value="RT_POL"/>
    <property type="match status" value="1"/>
</dbReference>
<evidence type="ECO:0000256" key="1">
    <source>
        <dbReference type="SAM" id="MobiDB-lite"/>
    </source>
</evidence>